<evidence type="ECO:0000256" key="5">
    <source>
        <dbReference type="ARBA" id="ARBA00023163"/>
    </source>
</evidence>
<evidence type="ECO:0000256" key="7">
    <source>
        <dbReference type="SAM" id="MobiDB-lite"/>
    </source>
</evidence>
<evidence type="ECO:0000256" key="4">
    <source>
        <dbReference type="ARBA" id="ARBA00023125"/>
    </source>
</evidence>
<evidence type="ECO:0000256" key="6">
    <source>
        <dbReference type="ARBA" id="ARBA00023242"/>
    </source>
</evidence>
<organism evidence="9 10">
    <name type="scientific">Lojkania enalia</name>
    <dbReference type="NCBI Taxonomy" id="147567"/>
    <lineage>
        <taxon>Eukaryota</taxon>
        <taxon>Fungi</taxon>
        <taxon>Dikarya</taxon>
        <taxon>Ascomycota</taxon>
        <taxon>Pezizomycotina</taxon>
        <taxon>Dothideomycetes</taxon>
        <taxon>Pleosporomycetidae</taxon>
        <taxon>Pleosporales</taxon>
        <taxon>Pleosporales incertae sedis</taxon>
        <taxon>Lojkania</taxon>
    </lineage>
</organism>
<name>A0A9P4MY98_9PLEO</name>
<proteinExistence type="predicted"/>
<evidence type="ECO:0000259" key="8">
    <source>
        <dbReference type="SMART" id="SM00906"/>
    </source>
</evidence>
<dbReference type="GO" id="GO:0003677">
    <property type="term" value="F:DNA binding"/>
    <property type="evidence" value="ECO:0007669"/>
    <property type="project" value="UniProtKB-KW"/>
</dbReference>
<keyword evidence="2" id="KW-0862">Zinc</keyword>
<evidence type="ECO:0000256" key="3">
    <source>
        <dbReference type="ARBA" id="ARBA00023015"/>
    </source>
</evidence>
<sequence length="719" mass="80674">MGGNAEFIVNSIRSLPESEVYELIQHIRRGPRLDLPALAETWRKSVPLLPANVAGQHSLETDLSMLMGKPALTQMGESRHFGHTSSLGLVAEDENYTRGRIRQPSIDRAPGTWTVVTADIDLVEGLLDLYFRWSHPFYVIFSRECFYKDFRSGREKYCSPLLVNAILAYACHFTDEPLARTEPDNFRTAGDHFFAEARRLLHEDETPSLTTTQALCVMAMREPSAGRDSSGFMYIGRCMRMAVELGLHLNNSAAPPMHLTPSETEVRKVTFWGCFTVDTVWSVCIGRIAQLPRAAITLDKPILDEPTTGGKYERPYDAFRLVPGQVTSRMFLQEFSTLCELVNDNNFMFFAPKERFTSRRLLDCYHKYLNWHRNLPAPLCLPDEASDVPPQPHIIVLHMLYHTIVLHLFRPLLKVDIIRSDVRPRDICIESANKVSELLRLYRKHYDMRACQLVLTHILLSVCIVHLLFSRDSQTSSNNLVEGLQALEALHICHYFGARSFKIVHALAKNWNLPFPEALKNSSLVPKADGAIVSPAPEPFFVQPTPTISQELTNGFAPLPPPRDPIRRESLSMFASEPNPRLSLPSHQKDTITGLRASSSNSNIAYASGSSITPSSTSAPEPADQLFWTPMPGIGAPILPRTYQMSPMDLTNVLGNVDEWDRFGKDGFKMSETWAQEPMSYSGHDQEGHPTYAHGQELSQHSYDGWWSGGSGGVGHSVG</sequence>
<protein>
    <recommendedName>
        <fullName evidence="8">Xylanolytic transcriptional activator regulatory domain-containing protein</fullName>
    </recommendedName>
</protein>
<feature type="domain" description="Xylanolytic transcriptional activator regulatory" evidence="8">
    <location>
        <begin position="231"/>
        <end position="307"/>
    </location>
</feature>
<keyword evidence="10" id="KW-1185">Reference proteome</keyword>
<dbReference type="Pfam" id="PF04082">
    <property type="entry name" value="Fungal_trans"/>
    <property type="match status" value="1"/>
</dbReference>
<keyword evidence="3" id="KW-0805">Transcription regulation</keyword>
<gene>
    <name evidence="9" type="ORF">CC78DRAFT_125650</name>
</gene>
<dbReference type="Proteomes" id="UP000800093">
    <property type="component" value="Unassembled WGS sequence"/>
</dbReference>
<dbReference type="SMART" id="SM00906">
    <property type="entry name" value="Fungal_trans"/>
    <property type="match status" value="1"/>
</dbReference>
<evidence type="ECO:0000313" key="10">
    <source>
        <dbReference type="Proteomes" id="UP000800093"/>
    </source>
</evidence>
<dbReference type="EMBL" id="ML986768">
    <property type="protein sequence ID" value="KAF2258328.1"/>
    <property type="molecule type" value="Genomic_DNA"/>
</dbReference>
<dbReference type="CDD" id="cd12148">
    <property type="entry name" value="fungal_TF_MHR"/>
    <property type="match status" value="1"/>
</dbReference>
<keyword evidence="5" id="KW-0804">Transcription</keyword>
<keyword evidence="6" id="KW-0539">Nucleus</keyword>
<keyword evidence="1" id="KW-0479">Metal-binding</keyword>
<feature type="region of interest" description="Disordered" evidence="7">
    <location>
        <begin position="577"/>
        <end position="597"/>
    </location>
</feature>
<dbReference type="PANTHER" id="PTHR31313">
    <property type="entry name" value="TY1 ENHANCER ACTIVATOR"/>
    <property type="match status" value="1"/>
</dbReference>
<accession>A0A9P4MY98</accession>
<evidence type="ECO:0000256" key="2">
    <source>
        <dbReference type="ARBA" id="ARBA00022833"/>
    </source>
</evidence>
<dbReference type="GO" id="GO:0006351">
    <property type="term" value="P:DNA-templated transcription"/>
    <property type="evidence" value="ECO:0007669"/>
    <property type="project" value="InterPro"/>
</dbReference>
<dbReference type="InterPro" id="IPR051615">
    <property type="entry name" value="Transcr_Regulatory_Elem"/>
</dbReference>
<dbReference type="InterPro" id="IPR007219">
    <property type="entry name" value="XnlR_reg_dom"/>
</dbReference>
<comment type="caution">
    <text evidence="9">The sequence shown here is derived from an EMBL/GenBank/DDBJ whole genome shotgun (WGS) entry which is preliminary data.</text>
</comment>
<dbReference type="GO" id="GO:0008270">
    <property type="term" value="F:zinc ion binding"/>
    <property type="evidence" value="ECO:0007669"/>
    <property type="project" value="InterPro"/>
</dbReference>
<keyword evidence="4" id="KW-0238">DNA-binding</keyword>
<reference evidence="10" key="1">
    <citation type="journal article" date="2020" name="Stud. Mycol.">
        <title>101 Dothideomycetes genomes: A test case for predicting lifestyles and emergence of pathogens.</title>
        <authorList>
            <person name="Haridas S."/>
            <person name="Albert R."/>
            <person name="Binder M."/>
            <person name="Bloem J."/>
            <person name="LaButti K."/>
            <person name="Salamov A."/>
            <person name="Andreopoulos B."/>
            <person name="Baker S."/>
            <person name="Barry K."/>
            <person name="Bills G."/>
            <person name="Bluhm B."/>
            <person name="Cannon C."/>
            <person name="Castanera R."/>
            <person name="Culley D."/>
            <person name="Daum C."/>
            <person name="Ezra D."/>
            <person name="Gonzalez J."/>
            <person name="Henrissat B."/>
            <person name="Kuo A."/>
            <person name="Liang C."/>
            <person name="Lipzen A."/>
            <person name="Lutzoni F."/>
            <person name="Magnuson J."/>
            <person name="Mondo S."/>
            <person name="Nolan M."/>
            <person name="Ohm R."/>
            <person name="Pangilinan J."/>
            <person name="Park H.-J."/>
            <person name="Ramirez L."/>
            <person name="Alfaro M."/>
            <person name="Sun H."/>
            <person name="Tritt A."/>
            <person name="Yoshinaga Y."/>
            <person name="Zwiers L.-H."/>
            <person name="Turgeon B."/>
            <person name="Goodwin S."/>
            <person name="Spatafora J."/>
            <person name="Crous P."/>
            <person name="Grigoriev I."/>
        </authorList>
    </citation>
    <scope>NUCLEOTIDE SEQUENCE [LARGE SCALE GENOMIC DNA]</scope>
    <source>
        <strain evidence="10">CBS 304.66</strain>
    </source>
</reference>
<dbReference type="OrthoDB" id="2162761at2759"/>
<dbReference type="PANTHER" id="PTHR31313:SF81">
    <property type="entry name" value="TY1 ENHANCER ACTIVATOR"/>
    <property type="match status" value="1"/>
</dbReference>
<evidence type="ECO:0000256" key="1">
    <source>
        <dbReference type="ARBA" id="ARBA00022723"/>
    </source>
</evidence>
<evidence type="ECO:0000313" key="9">
    <source>
        <dbReference type="EMBL" id="KAF2258328.1"/>
    </source>
</evidence>
<dbReference type="AlphaFoldDB" id="A0A9P4MY98"/>